<evidence type="ECO:0000256" key="3">
    <source>
        <dbReference type="ARBA" id="ARBA00022603"/>
    </source>
</evidence>
<keyword evidence="2" id="KW-0158">Chromosome</keyword>
<keyword evidence="3" id="KW-0489">Methyltransferase</keyword>
<dbReference type="Proteomes" id="UP000886523">
    <property type="component" value="Unassembled WGS sequence"/>
</dbReference>
<keyword evidence="5" id="KW-0949">S-adenosyl-L-methionine</keyword>
<dbReference type="EMBL" id="MU128912">
    <property type="protein sequence ID" value="KAF9520288.1"/>
    <property type="molecule type" value="Genomic_DNA"/>
</dbReference>
<dbReference type="GO" id="GO:0042054">
    <property type="term" value="F:histone methyltransferase activity"/>
    <property type="evidence" value="ECO:0007669"/>
    <property type="project" value="InterPro"/>
</dbReference>
<evidence type="ECO:0000256" key="8">
    <source>
        <dbReference type="SAM" id="MobiDB-lite"/>
    </source>
</evidence>
<organism evidence="10 11">
    <name type="scientific">Hydnum rufescens UP504</name>
    <dbReference type="NCBI Taxonomy" id="1448309"/>
    <lineage>
        <taxon>Eukaryota</taxon>
        <taxon>Fungi</taxon>
        <taxon>Dikarya</taxon>
        <taxon>Basidiomycota</taxon>
        <taxon>Agaricomycotina</taxon>
        <taxon>Agaricomycetes</taxon>
        <taxon>Cantharellales</taxon>
        <taxon>Hydnaceae</taxon>
        <taxon>Hydnum</taxon>
    </lineage>
</organism>
<keyword evidence="7" id="KW-0862">Zinc</keyword>
<feature type="domain" description="SET" evidence="9">
    <location>
        <begin position="499"/>
        <end position="624"/>
    </location>
</feature>
<dbReference type="PANTHER" id="PTHR46223">
    <property type="entry name" value="HISTONE-LYSINE N-METHYLTRANSFERASE SUV39H"/>
    <property type="match status" value="1"/>
</dbReference>
<feature type="region of interest" description="Disordered" evidence="8">
    <location>
        <begin position="33"/>
        <end position="84"/>
    </location>
</feature>
<dbReference type="InterPro" id="IPR046341">
    <property type="entry name" value="SET_dom_sf"/>
</dbReference>
<feature type="compositionally biased region" description="Polar residues" evidence="8">
    <location>
        <begin position="225"/>
        <end position="241"/>
    </location>
</feature>
<feature type="compositionally biased region" description="Basic and acidic residues" evidence="8">
    <location>
        <begin position="159"/>
        <end position="171"/>
    </location>
</feature>
<accession>A0A9P6B9M4</accession>
<dbReference type="GO" id="GO:0005694">
    <property type="term" value="C:chromosome"/>
    <property type="evidence" value="ECO:0007669"/>
    <property type="project" value="UniProtKB-SubCell"/>
</dbReference>
<evidence type="ECO:0000256" key="4">
    <source>
        <dbReference type="ARBA" id="ARBA00022679"/>
    </source>
</evidence>
<dbReference type="Pfam" id="PF00856">
    <property type="entry name" value="SET"/>
    <property type="match status" value="1"/>
</dbReference>
<dbReference type="PANTHER" id="PTHR46223:SF3">
    <property type="entry name" value="HISTONE-LYSINE N-METHYLTRANSFERASE SET-23"/>
    <property type="match status" value="1"/>
</dbReference>
<name>A0A9P6B9M4_9AGAM</name>
<evidence type="ECO:0000259" key="9">
    <source>
        <dbReference type="PROSITE" id="PS50280"/>
    </source>
</evidence>
<evidence type="ECO:0000313" key="11">
    <source>
        <dbReference type="Proteomes" id="UP000886523"/>
    </source>
</evidence>
<protein>
    <recommendedName>
        <fullName evidence="9">SET domain-containing protein</fullName>
    </recommendedName>
</protein>
<keyword evidence="11" id="KW-1185">Reference proteome</keyword>
<feature type="region of interest" description="Disordered" evidence="8">
    <location>
        <begin position="324"/>
        <end position="359"/>
    </location>
</feature>
<evidence type="ECO:0000313" key="10">
    <source>
        <dbReference type="EMBL" id="KAF9520288.1"/>
    </source>
</evidence>
<feature type="compositionally biased region" description="Polar residues" evidence="8">
    <location>
        <begin position="36"/>
        <end position="82"/>
    </location>
</feature>
<evidence type="ECO:0000256" key="5">
    <source>
        <dbReference type="ARBA" id="ARBA00022691"/>
    </source>
</evidence>
<dbReference type="GO" id="GO:0032259">
    <property type="term" value="P:methylation"/>
    <property type="evidence" value="ECO:0007669"/>
    <property type="project" value="UniProtKB-KW"/>
</dbReference>
<evidence type="ECO:0000256" key="6">
    <source>
        <dbReference type="ARBA" id="ARBA00022723"/>
    </source>
</evidence>
<dbReference type="InterPro" id="IPR007728">
    <property type="entry name" value="Pre-SET_dom"/>
</dbReference>
<dbReference type="GO" id="GO:0005634">
    <property type="term" value="C:nucleus"/>
    <property type="evidence" value="ECO:0007669"/>
    <property type="project" value="InterPro"/>
</dbReference>
<dbReference type="SMART" id="SM00317">
    <property type="entry name" value="SET"/>
    <property type="match status" value="1"/>
</dbReference>
<evidence type="ECO:0000256" key="7">
    <source>
        <dbReference type="ARBA" id="ARBA00022833"/>
    </source>
</evidence>
<dbReference type="AlphaFoldDB" id="A0A9P6B9M4"/>
<feature type="region of interest" description="Disordered" evidence="8">
    <location>
        <begin position="119"/>
        <end position="250"/>
    </location>
</feature>
<comment type="caution">
    <text evidence="10">The sequence shown here is derived from an EMBL/GenBank/DDBJ whole genome shotgun (WGS) entry which is preliminary data.</text>
</comment>
<comment type="subcellular location">
    <subcellularLocation>
        <location evidence="1">Chromosome</location>
    </subcellularLocation>
</comment>
<keyword evidence="6" id="KW-0479">Metal-binding</keyword>
<dbReference type="Gene3D" id="2.170.270.10">
    <property type="entry name" value="SET domain"/>
    <property type="match status" value="1"/>
</dbReference>
<feature type="compositionally biased region" description="Polar residues" evidence="8">
    <location>
        <begin position="324"/>
        <end position="341"/>
    </location>
</feature>
<gene>
    <name evidence="10" type="ORF">BS47DRAFT_1378848</name>
</gene>
<feature type="compositionally biased region" description="Polar residues" evidence="8">
    <location>
        <begin position="120"/>
        <end position="134"/>
    </location>
</feature>
<dbReference type="SUPFAM" id="SSF82199">
    <property type="entry name" value="SET domain"/>
    <property type="match status" value="1"/>
</dbReference>
<dbReference type="OrthoDB" id="308383at2759"/>
<keyword evidence="4" id="KW-0808">Transferase</keyword>
<dbReference type="GO" id="GO:0008270">
    <property type="term" value="F:zinc ion binding"/>
    <property type="evidence" value="ECO:0007669"/>
    <property type="project" value="InterPro"/>
</dbReference>
<evidence type="ECO:0000256" key="2">
    <source>
        <dbReference type="ARBA" id="ARBA00022454"/>
    </source>
</evidence>
<dbReference type="Pfam" id="PF05033">
    <property type="entry name" value="Pre-SET"/>
    <property type="match status" value="1"/>
</dbReference>
<dbReference type="PROSITE" id="PS50280">
    <property type="entry name" value="SET"/>
    <property type="match status" value="1"/>
</dbReference>
<proteinExistence type="predicted"/>
<dbReference type="InterPro" id="IPR050973">
    <property type="entry name" value="H3K9_Histone-Lys_N-MTase"/>
</dbReference>
<feature type="compositionally biased region" description="Basic and acidic residues" evidence="8">
    <location>
        <begin position="135"/>
        <end position="146"/>
    </location>
</feature>
<feature type="region of interest" description="Disordered" evidence="8">
    <location>
        <begin position="279"/>
        <end position="311"/>
    </location>
</feature>
<dbReference type="InterPro" id="IPR001214">
    <property type="entry name" value="SET_dom"/>
</dbReference>
<evidence type="ECO:0000256" key="1">
    <source>
        <dbReference type="ARBA" id="ARBA00004286"/>
    </source>
</evidence>
<sequence>MWCYVTYFCPQKIEWHQLRRLYTRFRLSRLEDRSVQSRAPSITNNTPPSQNTADFPQNTGRQIHHTNATSGATPPIVNTSNFPGVPLGEPPIAAFWGKGKERISADSDDDTPEVIDLYGASQSNRESPLSPSDSNRTRSLGEREIVEDPSPSRSNPQRNEMRSPIKKDRPNSSRPLEYDEILEDPITPSSSSRAKKMQYSVKRIRSKGSRLPEVVEIPGKFIPDGSNSQTNGRRSSASNIHSKGPPPEVTMIDLTGDVTDFSRSVIDLTQPILVDLTLDDDDIAPSTPPIRPSQSTPNGPKSPPVPPLQSDAVRLPLSNAHTGATLINKSLMQPVASTIPSTRRKPRPNQGTSADEIERHWSDQARKAGAAIISFVNDIDGERVPPGIEGFQYLESSFLYGEGVPKPEEYSQDVFSYCSSPTCDMRDSDKCECQSSSDLVNQAFAYTPALSINAKTRQGRFAFRDRNAQGFRVEVIECNWRCACPTTCPNRASQKARSVPIEIFKTLACGWGARSTVAISKGQVIGFHTGEIINRETVENLDDAHSDYIFDIDAEEHIDGDYPKYSIDSTECGNWTRFLNHSCEPVLDVYTAVVDCPPGVGLGRLVFVARKNIPPRTELTIDYNPGYDASAALGDSGSGGGQTSNNTMGMHVCGEIDMGMGKDRWLRRNVDADRN</sequence>
<reference evidence="10" key="1">
    <citation type="journal article" date="2020" name="Nat. Commun.">
        <title>Large-scale genome sequencing of mycorrhizal fungi provides insights into the early evolution of symbiotic traits.</title>
        <authorList>
            <person name="Miyauchi S."/>
            <person name="Kiss E."/>
            <person name="Kuo A."/>
            <person name="Drula E."/>
            <person name="Kohler A."/>
            <person name="Sanchez-Garcia M."/>
            <person name="Morin E."/>
            <person name="Andreopoulos B."/>
            <person name="Barry K.W."/>
            <person name="Bonito G."/>
            <person name="Buee M."/>
            <person name="Carver A."/>
            <person name="Chen C."/>
            <person name="Cichocki N."/>
            <person name="Clum A."/>
            <person name="Culley D."/>
            <person name="Crous P.W."/>
            <person name="Fauchery L."/>
            <person name="Girlanda M."/>
            <person name="Hayes R.D."/>
            <person name="Keri Z."/>
            <person name="LaButti K."/>
            <person name="Lipzen A."/>
            <person name="Lombard V."/>
            <person name="Magnuson J."/>
            <person name="Maillard F."/>
            <person name="Murat C."/>
            <person name="Nolan M."/>
            <person name="Ohm R.A."/>
            <person name="Pangilinan J."/>
            <person name="Pereira M.F."/>
            <person name="Perotto S."/>
            <person name="Peter M."/>
            <person name="Pfister S."/>
            <person name="Riley R."/>
            <person name="Sitrit Y."/>
            <person name="Stielow J.B."/>
            <person name="Szollosi G."/>
            <person name="Zifcakova L."/>
            <person name="Stursova M."/>
            <person name="Spatafora J.W."/>
            <person name="Tedersoo L."/>
            <person name="Vaario L.M."/>
            <person name="Yamada A."/>
            <person name="Yan M."/>
            <person name="Wang P."/>
            <person name="Xu J."/>
            <person name="Bruns T."/>
            <person name="Baldrian P."/>
            <person name="Vilgalys R."/>
            <person name="Dunand C."/>
            <person name="Henrissat B."/>
            <person name="Grigoriev I.V."/>
            <person name="Hibbett D."/>
            <person name="Nagy L.G."/>
            <person name="Martin F.M."/>
        </authorList>
    </citation>
    <scope>NUCLEOTIDE SEQUENCE</scope>
    <source>
        <strain evidence="10">UP504</strain>
    </source>
</reference>